<proteinExistence type="predicted"/>
<evidence type="ECO:0000256" key="3">
    <source>
        <dbReference type="PROSITE-ProRule" id="PRU00339"/>
    </source>
</evidence>
<dbReference type="PROSITE" id="PS50005">
    <property type="entry name" value="TPR"/>
    <property type="match status" value="2"/>
</dbReference>
<dbReference type="InterPro" id="IPR011990">
    <property type="entry name" value="TPR-like_helical_dom_sf"/>
</dbReference>
<dbReference type="SUPFAM" id="SSF48452">
    <property type="entry name" value="TPR-like"/>
    <property type="match status" value="3"/>
</dbReference>
<dbReference type="Proteomes" id="UP000825381">
    <property type="component" value="Chromosome"/>
</dbReference>
<dbReference type="PANTHER" id="PTHR44858">
    <property type="entry name" value="TETRATRICOPEPTIDE REPEAT PROTEIN 6"/>
    <property type="match status" value="1"/>
</dbReference>
<keyword evidence="6" id="KW-1185">Reference proteome</keyword>
<feature type="signal peptide" evidence="4">
    <location>
        <begin position="1"/>
        <end position="19"/>
    </location>
</feature>
<name>A0ABX8VFS4_9FLAO</name>
<evidence type="ECO:0000256" key="2">
    <source>
        <dbReference type="ARBA" id="ARBA00022803"/>
    </source>
</evidence>
<feature type="chain" id="PRO_5046602519" evidence="4">
    <location>
        <begin position="20"/>
        <end position="566"/>
    </location>
</feature>
<feature type="repeat" description="TPR" evidence="3">
    <location>
        <begin position="522"/>
        <end position="554"/>
    </location>
</feature>
<evidence type="ECO:0000256" key="1">
    <source>
        <dbReference type="ARBA" id="ARBA00022737"/>
    </source>
</evidence>
<protein>
    <submittedName>
        <fullName evidence="5">Tetratricopeptide repeat protein</fullName>
    </submittedName>
</protein>
<evidence type="ECO:0000313" key="6">
    <source>
        <dbReference type="Proteomes" id="UP000825381"/>
    </source>
</evidence>
<feature type="repeat" description="TPR" evidence="3">
    <location>
        <begin position="157"/>
        <end position="190"/>
    </location>
</feature>
<accession>A0ABX8VFS4</accession>
<dbReference type="EMBL" id="CP080429">
    <property type="protein sequence ID" value="QYJ69459.1"/>
    <property type="molecule type" value="Genomic_DNA"/>
</dbReference>
<dbReference type="InterPro" id="IPR050498">
    <property type="entry name" value="Ycf3"/>
</dbReference>
<keyword evidence="1" id="KW-0677">Repeat</keyword>
<gene>
    <name evidence="5" type="ORF">K1I41_01300</name>
</gene>
<evidence type="ECO:0000256" key="4">
    <source>
        <dbReference type="SAM" id="SignalP"/>
    </source>
</evidence>
<dbReference type="Pfam" id="PF13432">
    <property type="entry name" value="TPR_16"/>
    <property type="match status" value="1"/>
</dbReference>
<dbReference type="InterPro" id="IPR019734">
    <property type="entry name" value="TPR_rpt"/>
</dbReference>
<reference evidence="5 6" key="1">
    <citation type="submission" date="2021-07" db="EMBL/GenBank/DDBJ databases">
        <title>Flavobacterium WSW3-B6 sp.nov, isolated from seaweed.</title>
        <authorList>
            <person name="Muhammad N."/>
            <person name="Ho H."/>
            <person name="Lee Y.-J."/>
            <person name="Nguyen T."/>
            <person name="Ho J."/>
            <person name="Kim S.-G."/>
        </authorList>
    </citation>
    <scope>NUCLEOTIDE SEQUENCE [LARGE SCALE GENOMIC DNA]</scope>
    <source>
        <strain evidence="5 6">WSW3-B6</strain>
    </source>
</reference>
<dbReference type="Pfam" id="PF13181">
    <property type="entry name" value="TPR_8"/>
    <property type="match status" value="1"/>
</dbReference>
<organism evidence="5 6">
    <name type="scientific">Flavobacterium litorale</name>
    <dbReference type="NCBI Taxonomy" id="2856519"/>
    <lineage>
        <taxon>Bacteria</taxon>
        <taxon>Pseudomonadati</taxon>
        <taxon>Bacteroidota</taxon>
        <taxon>Flavobacteriia</taxon>
        <taxon>Flavobacteriales</taxon>
        <taxon>Flavobacteriaceae</taxon>
        <taxon>Flavobacterium</taxon>
    </lineage>
</organism>
<dbReference type="SMART" id="SM00028">
    <property type="entry name" value="TPR"/>
    <property type="match status" value="4"/>
</dbReference>
<keyword evidence="2 3" id="KW-0802">TPR repeat</keyword>
<sequence length="566" mass="64629">MEKFKFLGLSLLLFGAANAQDAEQAKRAIDAEKYQNAKNNLKSLITSKSDEGKNYFLLGDVYLKQEEQDSAALYFNKGKNAKRDAEYNLIGLAHIDLNNGNTSAAQAKFKEVEDDMRRKDVEQYVYMGRAYINSDKPNYDKAIAILKKALEKDSKNAQAYLSLGDAYVGSEMYNEAYKAYRTAFNLDNSVLRAKLQLGVITKNTRAAFPEAIKEFNNILAIDSKYGPAYRELAETYSLWANTDTSKYNEYIKKALDYYEKYMQLTDYSLNSRMRHADFLVLAKDYKALEAEAKKMQELDKVNPRILRYLSYSAYENGNYEGSLTAMEEFIAKVDPNRLIARDYLYLGLAKLASTVSTDEEGNSIITDQAVFDAAIEDIKKAAEMDIEITNEYNAIGKKLFKQRLYGPASIVFEVATTNPENRNAFYDNFYLAYSIYYDHVNKSEEDRKLNLERLMVADGALTKVIELSPEAQDAFLFKARINQYMQTEEAYVEMAKAYDEYVRIVSAKGADQLSDGERKNLVEAYSNAGAYYAVIEKEKAVEYFTKALELAPEDEYVKNELERLQK</sequence>
<evidence type="ECO:0000313" key="5">
    <source>
        <dbReference type="EMBL" id="QYJ69459.1"/>
    </source>
</evidence>
<dbReference type="Gene3D" id="1.25.40.10">
    <property type="entry name" value="Tetratricopeptide repeat domain"/>
    <property type="match status" value="3"/>
</dbReference>
<dbReference type="PANTHER" id="PTHR44858:SF1">
    <property type="entry name" value="UDP-N-ACETYLGLUCOSAMINE--PEPTIDE N-ACETYLGLUCOSAMINYLTRANSFERASE SPINDLY-RELATED"/>
    <property type="match status" value="1"/>
</dbReference>
<dbReference type="Pfam" id="PF14559">
    <property type="entry name" value="TPR_19"/>
    <property type="match status" value="1"/>
</dbReference>
<keyword evidence="4" id="KW-0732">Signal</keyword>